<dbReference type="Proteomes" id="UP000887565">
    <property type="component" value="Unplaced"/>
</dbReference>
<dbReference type="AlphaFoldDB" id="A0A915L1A6"/>
<name>A0A915L1A6_ROMCU</name>
<sequence>MEKVKKQCDIVLQQRTKEGSKILSNLQTLLQTLILLMIIKINYCGIKLGVHCSVLKFSLC</sequence>
<protein>
    <submittedName>
        <fullName evidence="2">Uncharacterized protein</fullName>
    </submittedName>
</protein>
<evidence type="ECO:0000313" key="2">
    <source>
        <dbReference type="WBParaSite" id="nRc.2.0.1.t44949-RA"/>
    </source>
</evidence>
<reference evidence="2" key="1">
    <citation type="submission" date="2022-11" db="UniProtKB">
        <authorList>
            <consortium name="WormBaseParasite"/>
        </authorList>
    </citation>
    <scope>IDENTIFICATION</scope>
</reference>
<organism evidence="1 2">
    <name type="scientific">Romanomermis culicivorax</name>
    <name type="common">Nematode worm</name>
    <dbReference type="NCBI Taxonomy" id="13658"/>
    <lineage>
        <taxon>Eukaryota</taxon>
        <taxon>Metazoa</taxon>
        <taxon>Ecdysozoa</taxon>
        <taxon>Nematoda</taxon>
        <taxon>Enoplea</taxon>
        <taxon>Dorylaimia</taxon>
        <taxon>Mermithida</taxon>
        <taxon>Mermithoidea</taxon>
        <taxon>Mermithidae</taxon>
        <taxon>Romanomermis</taxon>
    </lineage>
</organism>
<accession>A0A915L1A6</accession>
<evidence type="ECO:0000313" key="1">
    <source>
        <dbReference type="Proteomes" id="UP000887565"/>
    </source>
</evidence>
<keyword evidence="1" id="KW-1185">Reference proteome</keyword>
<proteinExistence type="predicted"/>
<dbReference type="WBParaSite" id="nRc.2.0.1.t44949-RA">
    <property type="protein sequence ID" value="nRc.2.0.1.t44949-RA"/>
    <property type="gene ID" value="nRc.2.0.1.g44949"/>
</dbReference>